<evidence type="ECO:0000259" key="1">
    <source>
        <dbReference type="SMART" id="SM00465"/>
    </source>
</evidence>
<organism evidence="2 3">
    <name type="scientific">Methanogenium organophilum</name>
    <dbReference type="NCBI Taxonomy" id="2199"/>
    <lineage>
        <taxon>Archaea</taxon>
        <taxon>Methanobacteriati</taxon>
        <taxon>Methanobacteriota</taxon>
        <taxon>Stenosarchaea group</taxon>
        <taxon>Methanomicrobia</taxon>
        <taxon>Methanomicrobiales</taxon>
        <taxon>Methanomicrobiaceae</taxon>
        <taxon>Methanogenium</taxon>
    </lineage>
</organism>
<dbReference type="CDD" id="cd10441">
    <property type="entry name" value="GIY-YIG_COG1833"/>
    <property type="match status" value="1"/>
</dbReference>
<gene>
    <name evidence="2" type="ORF">OU421_06640</name>
</gene>
<dbReference type="RefSeq" id="WP_268185288.1">
    <property type="nucleotide sequence ID" value="NZ_CP113361.1"/>
</dbReference>
<dbReference type="EMBL" id="CP113361">
    <property type="protein sequence ID" value="WAI00115.1"/>
    <property type="molecule type" value="Genomic_DNA"/>
</dbReference>
<name>A0A9X9T6V7_METOG</name>
<dbReference type="InterPro" id="IPR000305">
    <property type="entry name" value="GIY-YIG_endonuc"/>
</dbReference>
<dbReference type="SMART" id="SM00465">
    <property type="entry name" value="GIYc"/>
    <property type="match status" value="1"/>
</dbReference>
<evidence type="ECO:0000313" key="3">
    <source>
        <dbReference type="Proteomes" id="UP001163096"/>
    </source>
</evidence>
<dbReference type="InterPro" id="IPR002837">
    <property type="entry name" value="DUF123"/>
</dbReference>
<dbReference type="GeneID" id="76834764"/>
<dbReference type="KEGG" id="mou:OU421_06640"/>
<evidence type="ECO:0000313" key="2">
    <source>
        <dbReference type="EMBL" id="WAI00115.1"/>
    </source>
</evidence>
<dbReference type="PANTHER" id="PTHR37460:SF1">
    <property type="entry name" value="ENDONUCLEASE III"/>
    <property type="match status" value="1"/>
</dbReference>
<keyword evidence="3" id="KW-1185">Reference proteome</keyword>
<dbReference type="PANTHER" id="PTHR37460">
    <property type="entry name" value="ENDONUCLEASE III"/>
    <property type="match status" value="1"/>
</dbReference>
<protein>
    <submittedName>
        <fullName evidence="2">GIY-YIG nuclease family protein</fullName>
    </submittedName>
</protein>
<reference evidence="2" key="1">
    <citation type="submission" date="2022-11" db="EMBL/GenBank/DDBJ databases">
        <title>Complete genome sequence of Methanogenium organophilum DSM 3596.</title>
        <authorList>
            <person name="Chen S.-C."/>
            <person name="Lai S.-J."/>
            <person name="You Y.-T."/>
        </authorList>
    </citation>
    <scope>NUCLEOTIDE SEQUENCE</scope>
    <source>
        <strain evidence="2">DSM 3596</strain>
    </source>
</reference>
<feature type="domain" description="GIY-YIG" evidence="1">
    <location>
        <begin position="20"/>
        <end position="121"/>
    </location>
</feature>
<accession>A0A9X9T6V7</accession>
<dbReference type="Proteomes" id="UP001163096">
    <property type="component" value="Chromosome"/>
</dbReference>
<sequence>MVEKGIYCLILYTEGAIASVGALGEVVFPAGWYIYVGSALGPGGLARVARHIRLFHGDSTSPPRWHIDYLLTDNQFVLERVISAETTERLECTLAQRLGYDGVKGFGCSDCRCTTHLLYRKENPQGECRRALTDCGCIPVEIHVPHGRTGV</sequence>
<dbReference type="Pfam" id="PF01986">
    <property type="entry name" value="DUF123"/>
    <property type="match status" value="1"/>
</dbReference>
<dbReference type="AlphaFoldDB" id="A0A9X9T6V7"/>
<proteinExistence type="predicted"/>